<feature type="non-terminal residue" evidence="15">
    <location>
        <position position="1"/>
    </location>
</feature>
<gene>
    <name evidence="15" type="ORF">COS24_00610</name>
</gene>
<evidence type="ECO:0000256" key="3">
    <source>
        <dbReference type="ARBA" id="ARBA00005842"/>
    </source>
</evidence>
<keyword evidence="7 12" id="KW-0819">tRNA processing</keyword>
<evidence type="ECO:0000256" key="7">
    <source>
        <dbReference type="ARBA" id="ARBA00022694"/>
    </source>
</evidence>
<dbReference type="EMBL" id="PETY01000010">
    <property type="protein sequence ID" value="PIV45760.1"/>
    <property type="molecule type" value="Genomic_DNA"/>
</dbReference>
<comment type="similarity">
    <text evidence="3 14">Belongs to the IPP transferase family.</text>
</comment>
<dbReference type="AlphaFoldDB" id="A0A2M7DBF3"/>
<dbReference type="Proteomes" id="UP000229625">
    <property type="component" value="Unassembled WGS sequence"/>
</dbReference>
<evidence type="ECO:0000256" key="4">
    <source>
        <dbReference type="ARBA" id="ARBA00012665"/>
    </source>
</evidence>
<evidence type="ECO:0000256" key="10">
    <source>
        <dbReference type="ARBA" id="ARBA00022842"/>
    </source>
</evidence>
<dbReference type="EC" id="2.5.1.75" evidence="4 12"/>
<keyword evidence="10" id="KW-0460">Magnesium</keyword>
<keyword evidence="6 14" id="KW-0808">Transferase</keyword>
<dbReference type="InterPro" id="IPR018022">
    <property type="entry name" value="IPT"/>
</dbReference>
<evidence type="ECO:0000256" key="6">
    <source>
        <dbReference type="ARBA" id="ARBA00022679"/>
    </source>
</evidence>
<evidence type="ECO:0000256" key="2">
    <source>
        <dbReference type="ARBA" id="ARBA00003213"/>
    </source>
</evidence>
<proteinExistence type="inferred from homology"/>
<evidence type="ECO:0000256" key="8">
    <source>
        <dbReference type="ARBA" id="ARBA00022741"/>
    </source>
</evidence>
<evidence type="ECO:0000256" key="1">
    <source>
        <dbReference type="ARBA" id="ARBA00001946"/>
    </source>
</evidence>
<dbReference type="SUPFAM" id="SSF52540">
    <property type="entry name" value="P-loop containing nucleoside triphosphate hydrolases"/>
    <property type="match status" value="1"/>
</dbReference>
<keyword evidence="8 14" id="KW-0547">Nucleotide-binding</keyword>
<evidence type="ECO:0000313" key="15">
    <source>
        <dbReference type="EMBL" id="PIV45760.1"/>
    </source>
</evidence>
<dbReference type="PANTHER" id="PTHR11088:SF60">
    <property type="entry name" value="TRNA DIMETHYLALLYLTRANSFERASE"/>
    <property type="match status" value="1"/>
</dbReference>
<evidence type="ECO:0000256" key="9">
    <source>
        <dbReference type="ARBA" id="ARBA00022840"/>
    </source>
</evidence>
<evidence type="ECO:0000256" key="12">
    <source>
        <dbReference type="RuleBase" id="RU003783"/>
    </source>
</evidence>
<name>A0A2M7DBF3_9BACT</name>
<dbReference type="NCBIfam" id="TIGR00174">
    <property type="entry name" value="miaA"/>
    <property type="match status" value="1"/>
</dbReference>
<dbReference type="Gene3D" id="1.10.20.140">
    <property type="match status" value="1"/>
</dbReference>
<comment type="caution">
    <text evidence="15">The sequence shown here is derived from an EMBL/GenBank/DDBJ whole genome shotgun (WGS) entry which is preliminary data.</text>
</comment>
<dbReference type="PANTHER" id="PTHR11088">
    <property type="entry name" value="TRNA DIMETHYLALLYLTRANSFERASE"/>
    <property type="match status" value="1"/>
</dbReference>
<dbReference type="GO" id="GO:0006400">
    <property type="term" value="P:tRNA modification"/>
    <property type="evidence" value="ECO:0007669"/>
    <property type="project" value="TreeGrafter"/>
</dbReference>
<comment type="cofactor">
    <cofactor evidence="1">
        <name>Mg(2+)</name>
        <dbReference type="ChEBI" id="CHEBI:18420"/>
    </cofactor>
</comment>
<dbReference type="GO" id="GO:0005524">
    <property type="term" value="F:ATP binding"/>
    <property type="evidence" value="ECO:0007669"/>
    <property type="project" value="UniProtKB-KW"/>
</dbReference>
<dbReference type="Gene3D" id="3.40.50.300">
    <property type="entry name" value="P-loop containing nucleotide triphosphate hydrolases"/>
    <property type="match status" value="1"/>
</dbReference>
<dbReference type="Pfam" id="PF01715">
    <property type="entry name" value="IPPT"/>
    <property type="match status" value="1"/>
</dbReference>
<dbReference type="HAMAP" id="MF_00185">
    <property type="entry name" value="IPP_trans"/>
    <property type="match status" value="1"/>
</dbReference>
<evidence type="ECO:0000256" key="11">
    <source>
        <dbReference type="ARBA" id="ARBA00049563"/>
    </source>
</evidence>
<protein>
    <recommendedName>
        <fullName evidence="5 12">tRNA dimethylallyltransferase</fullName>
        <ecNumber evidence="4 12">2.5.1.75</ecNumber>
    </recommendedName>
</protein>
<keyword evidence="9 14" id="KW-0067">ATP-binding</keyword>
<sequence length="291" mass="34367">IKLAKKLNGEIVSADSRQVYKGMDIGTAKTVSAKQTRNKNAKQTQNIIQGIPHHLIDVVYPNEEFNVAIYKKLAIKKIKDIQKRGKLPFLVGGTGLYIQAVVDNVNFPKVPSQKELRKELEEKSAPELFKIYEKLDSKGTKFIEKENKRRLIRAIEVCKATGGSFWEKRKKERPLFEVLQIGIKSKKEELKKRIEKRVKRMFLLGLEREVENLTQKYGWKIPSMQTIGYQEWFSTKNEKEEIKQEIIRHTIQFAKRQITWFKRDKRIKWIPFSTHYSYQWAKKLINKFLEK</sequence>
<dbReference type="InterPro" id="IPR027417">
    <property type="entry name" value="P-loop_NTPase"/>
</dbReference>
<dbReference type="InterPro" id="IPR039657">
    <property type="entry name" value="Dimethylallyltransferase"/>
</dbReference>
<comment type="function">
    <text evidence="2 13">Catalyzes the transfer of a dimethylallyl group onto the adenine at position 37 in tRNAs that read codons beginning with uridine, leading to the formation of N6-(dimethylallyl)adenosine (i(6)A).</text>
</comment>
<reference evidence="16" key="1">
    <citation type="submission" date="2017-09" db="EMBL/GenBank/DDBJ databases">
        <title>Depth-based differentiation of microbial function through sediment-hosted aquifers and enrichment of novel symbionts in the deep terrestrial subsurface.</title>
        <authorList>
            <person name="Probst A.J."/>
            <person name="Ladd B."/>
            <person name="Jarett J.K."/>
            <person name="Geller-Mcgrath D.E."/>
            <person name="Sieber C.M.K."/>
            <person name="Emerson J.B."/>
            <person name="Anantharaman K."/>
            <person name="Thomas B.C."/>
            <person name="Malmstrom R."/>
            <person name="Stieglmeier M."/>
            <person name="Klingl A."/>
            <person name="Woyke T."/>
            <person name="Ryan C.M."/>
            <person name="Banfield J.F."/>
        </authorList>
    </citation>
    <scope>NUCLEOTIDE SEQUENCE [LARGE SCALE GENOMIC DNA]</scope>
</reference>
<dbReference type="GO" id="GO:0052381">
    <property type="term" value="F:tRNA dimethylallyltransferase activity"/>
    <property type="evidence" value="ECO:0007669"/>
    <property type="project" value="UniProtKB-EC"/>
</dbReference>
<evidence type="ECO:0000256" key="5">
    <source>
        <dbReference type="ARBA" id="ARBA00017477"/>
    </source>
</evidence>
<evidence type="ECO:0000313" key="16">
    <source>
        <dbReference type="Proteomes" id="UP000229625"/>
    </source>
</evidence>
<comment type="catalytic activity">
    <reaction evidence="11 12">
        <text>adenosine(37) in tRNA + dimethylallyl diphosphate = N(6)-dimethylallyladenosine(37) in tRNA + diphosphate</text>
        <dbReference type="Rhea" id="RHEA:26482"/>
        <dbReference type="Rhea" id="RHEA-COMP:10162"/>
        <dbReference type="Rhea" id="RHEA-COMP:10375"/>
        <dbReference type="ChEBI" id="CHEBI:33019"/>
        <dbReference type="ChEBI" id="CHEBI:57623"/>
        <dbReference type="ChEBI" id="CHEBI:74411"/>
        <dbReference type="ChEBI" id="CHEBI:74415"/>
        <dbReference type="EC" id="2.5.1.75"/>
    </reaction>
</comment>
<accession>A0A2M7DBF3</accession>
<organism evidence="15 16">
    <name type="scientific">Candidatus Nealsonbacteria bacterium CG02_land_8_20_14_3_00_34_20</name>
    <dbReference type="NCBI Taxonomy" id="1974698"/>
    <lineage>
        <taxon>Bacteria</taxon>
        <taxon>Candidatus Nealsoniibacteriota</taxon>
    </lineage>
</organism>
<evidence type="ECO:0000256" key="14">
    <source>
        <dbReference type="RuleBase" id="RU003785"/>
    </source>
</evidence>
<evidence type="ECO:0000256" key="13">
    <source>
        <dbReference type="RuleBase" id="RU003784"/>
    </source>
</evidence>